<dbReference type="Pfam" id="PF00589">
    <property type="entry name" value="Phage_integrase"/>
    <property type="match status" value="1"/>
</dbReference>
<evidence type="ECO:0000256" key="2">
    <source>
        <dbReference type="ARBA" id="ARBA00023125"/>
    </source>
</evidence>
<dbReference type="InterPro" id="IPR013762">
    <property type="entry name" value="Integrase-like_cat_sf"/>
</dbReference>
<keyword evidence="6" id="KW-1185">Reference proteome</keyword>
<evidence type="ECO:0000256" key="3">
    <source>
        <dbReference type="ARBA" id="ARBA00023172"/>
    </source>
</evidence>
<dbReference type="Gene3D" id="1.10.443.10">
    <property type="entry name" value="Intergrase catalytic core"/>
    <property type="match status" value="1"/>
</dbReference>
<dbReference type="InterPro" id="IPR025269">
    <property type="entry name" value="SAM-like_dom"/>
</dbReference>
<dbReference type="InterPro" id="IPR050090">
    <property type="entry name" value="Tyrosine_recombinase_XerCD"/>
</dbReference>
<evidence type="ECO:0000256" key="1">
    <source>
        <dbReference type="ARBA" id="ARBA00008857"/>
    </source>
</evidence>
<keyword evidence="2" id="KW-0238">DNA-binding</keyword>
<comment type="similarity">
    <text evidence="1">Belongs to the 'phage' integrase family.</text>
</comment>
<dbReference type="GO" id="GO:0015074">
    <property type="term" value="P:DNA integration"/>
    <property type="evidence" value="ECO:0007669"/>
    <property type="project" value="InterPro"/>
</dbReference>
<dbReference type="Proteomes" id="UP000293347">
    <property type="component" value="Unassembled WGS sequence"/>
</dbReference>
<dbReference type="GO" id="GO:0003677">
    <property type="term" value="F:DNA binding"/>
    <property type="evidence" value="ECO:0007669"/>
    <property type="project" value="UniProtKB-KW"/>
</dbReference>
<name>A0A4R0NQX4_9SPHI</name>
<dbReference type="SUPFAM" id="SSF56349">
    <property type="entry name" value="DNA breaking-rejoining enzymes"/>
    <property type="match status" value="1"/>
</dbReference>
<protein>
    <submittedName>
        <fullName evidence="5">Site-specific integrase</fullName>
    </submittedName>
</protein>
<dbReference type="InterPro" id="IPR035386">
    <property type="entry name" value="Arm-DNA-bind_5"/>
</dbReference>
<dbReference type="Pfam" id="PF13102">
    <property type="entry name" value="Phage_int_SAM_5"/>
    <property type="match status" value="1"/>
</dbReference>
<gene>
    <name evidence="5" type="ORF">EZ437_12160</name>
</gene>
<dbReference type="PANTHER" id="PTHR30349">
    <property type="entry name" value="PHAGE INTEGRASE-RELATED"/>
    <property type="match status" value="1"/>
</dbReference>
<evidence type="ECO:0000313" key="5">
    <source>
        <dbReference type="EMBL" id="TCD01484.1"/>
    </source>
</evidence>
<dbReference type="PROSITE" id="PS51898">
    <property type="entry name" value="TYR_RECOMBINASE"/>
    <property type="match status" value="1"/>
</dbReference>
<proteinExistence type="inferred from homology"/>
<dbReference type="InterPro" id="IPR011010">
    <property type="entry name" value="DNA_brk_join_enz"/>
</dbReference>
<dbReference type="GO" id="GO:0006310">
    <property type="term" value="P:DNA recombination"/>
    <property type="evidence" value="ECO:0007669"/>
    <property type="project" value="UniProtKB-KW"/>
</dbReference>
<dbReference type="AlphaFoldDB" id="A0A4R0NQX4"/>
<reference evidence="5 6" key="1">
    <citation type="submission" date="2019-02" db="EMBL/GenBank/DDBJ databases">
        <title>Pedobacter sp. RP-1-14 sp. nov., isolated from Arctic soil.</title>
        <authorList>
            <person name="Dahal R.H."/>
        </authorList>
    </citation>
    <scope>NUCLEOTIDE SEQUENCE [LARGE SCALE GENOMIC DNA]</scope>
    <source>
        <strain evidence="5 6">RP-1-14</strain>
    </source>
</reference>
<comment type="caution">
    <text evidence="5">The sequence shown here is derived from an EMBL/GenBank/DDBJ whole genome shotgun (WGS) entry which is preliminary data.</text>
</comment>
<dbReference type="InterPro" id="IPR010998">
    <property type="entry name" value="Integrase_recombinase_N"/>
</dbReference>
<dbReference type="InterPro" id="IPR002104">
    <property type="entry name" value="Integrase_catalytic"/>
</dbReference>
<keyword evidence="3" id="KW-0233">DNA recombination</keyword>
<dbReference type="CDD" id="cd01185">
    <property type="entry name" value="INTN1_C_like"/>
    <property type="match status" value="1"/>
</dbReference>
<evidence type="ECO:0000259" key="4">
    <source>
        <dbReference type="PROSITE" id="PS51898"/>
    </source>
</evidence>
<dbReference type="PANTHER" id="PTHR30349:SF64">
    <property type="entry name" value="PROPHAGE INTEGRASE INTD-RELATED"/>
    <property type="match status" value="1"/>
</dbReference>
<feature type="domain" description="Tyr recombinase" evidence="4">
    <location>
        <begin position="222"/>
        <end position="406"/>
    </location>
</feature>
<evidence type="ECO:0000313" key="6">
    <source>
        <dbReference type="Proteomes" id="UP000293347"/>
    </source>
</evidence>
<organism evidence="5 6">
    <name type="scientific">Pedobacter psychroterrae</name>
    <dbReference type="NCBI Taxonomy" id="2530453"/>
    <lineage>
        <taxon>Bacteria</taxon>
        <taxon>Pseudomonadati</taxon>
        <taxon>Bacteroidota</taxon>
        <taxon>Sphingobacteriia</taxon>
        <taxon>Sphingobacteriales</taxon>
        <taxon>Sphingobacteriaceae</taxon>
        <taxon>Pedobacter</taxon>
    </lineage>
</organism>
<dbReference type="OrthoDB" id="892893at2"/>
<dbReference type="RefSeq" id="WP_131596284.1">
    <property type="nucleotide sequence ID" value="NZ_SJSL01000002.1"/>
</dbReference>
<dbReference type="Gene3D" id="1.10.150.130">
    <property type="match status" value="1"/>
</dbReference>
<accession>A0A4R0NQX4</accession>
<dbReference type="EMBL" id="SJSL01000002">
    <property type="protein sequence ID" value="TCD01484.1"/>
    <property type="molecule type" value="Genomic_DNA"/>
</dbReference>
<dbReference type="Pfam" id="PF17293">
    <property type="entry name" value="Arm-DNA-bind_5"/>
    <property type="match status" value="1"/>
</dbReference>
<sequence>MKHNTFSVIFYLRRYKTANDGRTPIYARITVDGKRLDISVKRSIEEGNWNVKKGMARGSKKEIVMLNNYLEKYRSSIVECYQQLLLQKKVITADLIKDTFLGGDQKNFTVCKLIDYHNSEERDNLEWGTMKNYMTTQKYIKSFLKDRYATTDRFLSELNYKFIIDFESYLRQLKNKKGKTAMANNGVMKHLERFCKMVNLAIKLDWIERNPFQAYQLKFENVERECLTRAELLNLEKKQFTIPRLEVIKDLFIFSCYTGLAYIDVFNLKPCHIVEVGEGDFWIKTTRQKTNTPVRVPILPKAQVIIEKYRKHPEANAKGKVFPVMSNQKLNSYLKEIADLCGITKPLTFHIARHTFATTITLTNGVPMESISKMLGHKKLSTTQIYAKVVESKLGFDMAQLRERLPA</sequence>